<gene>
    <name evidence="1" type="ORF">OI25_7256</name>
    <name evidence="2" type="ORF">ParKJ_35135</name>
</gene>
<organism evidence="2 4">
    <name type="scientific">Paraburkholderia fungorum</name>
    <dbReference type="NCBI Taxonomy" id="134537"/>
    <lineage>
        <taxon>Bacteria</taxon>
        <taxon>Pseudomonadati</taxon>
        <taxon>Pseudomonadota</taxon>
        <taxon>Betaproteobacteria</taxon>
        <taxon>Burkholderiales</taxon>
        <taxon>Burkholderiaceae</taxon>
        <taxon>Paraburkholderia</taxon>
    </lineage>
</organism>
<evidence type="ECO:0000313" key="1">
    <source>
        <dbReference type="EMBL" id="AJZ56999.1"/>
    </source>
</evidence>
<evidence type="ECO:0000313" key="2">
    <source>
        <dbReference type="EMBL" id="MDT8842675.1"/>
    </source>
</evidence>
<proteinExistence type="predicted"/>
<dbReference type="AlphaFoldDB" id="A0AAP5QHI2"/>
<evidence type="ECO:0000313" key="4">
    <source>
        <dbReference type="Proteomes" id="UP001246473"/>
    </source>
</evidence>
<reference evidence="1 3" key="1">
    <citation type="journal article" date="2015" name="Genome Announc.">
        <title>Complete genome sequences for 59 burkholderia isolates, both pathogenic and near neighbor.</title>
        <authorList>
            <person name="Johnson S.L."/>
            <person name="Bishop-Lilly K.A."/>
            <person name="Ladner J.T."/>
            <person name="Daligault H.E."/>
            <person name="Davenport K.W."/>
            <person name="Jaissle J."/>
            <person name="Frey K.G."/>
            <person name="Koroleva G.I."/>
            <person name="Bruce D.C."/>
            <person name="Coyne S.R."/>
            <person name="Broomall S.M."/>
            <person name="Li P.E."/>
            <person name="Teshima H."/>
            <person name="Gibbons H.S."/>
            <person name="Palacios G.F."/>
            <person name="Rosenzweig C.N."/>
            <person name="Redden C.L."/>
            <person name="Xu Y."/>
            <person name="Minogue T.D."/>
            <person name="Chain P.S."/>
        </authorList>
    </citation>
    <scope>NUCLEOTIDE SEQUENCE [LARGE SCALE GENOMIC DNA]</scope>
    <source>
        <strain evidence="1 3">ATCC BAA-463</strain>
    </source>
</reference>
<dbReference type="EMBL" id="CP010025">
    <property type="protein sequence ID" value="AJZ56999.1"/>
    <property type="molecule type" value="Genomic_DNA"/>
</dbReference>
<dbReference type="KEGG" id="bfn:OI25_7256"/>
<name>A0AAP5QHI2_9BURK</name>
<dbReference type="Proteomes" id="UP001246473">
    <property type="component" value="Unassembled WGS sequence"/>
</dbReference>
<dbReference type="GeneID" id="66513589"/>
<sequence>MIYRSPFRDIIYPAGTREPRVTRYRIVLAKNARLVRAIVHLMVEEPEQPQPTDSTALDVILNRIIEAELAGVRHDCIRLVVQAAGQMTDYPIVYNALDVVRPGNVTKRLATTTDQPIHIRSLDVVGGSVAFYVDREGGKPVSAGVAAMLG</sequence>
<evidence type="ECO:0000313" key="3">
    <source>
        <dbReference type="Proteomes" id="UP000032614"/>
    </source>
</evidence>
<protein>
    <submittedName>
        <fullName evidence="2">Uncharacterized protein</fullName>
    </submittedName>
</protein>
<dbReference type="RefSeq" id="WP_046564710.1">
    <property type="nucleotide sequence ID" value="NZ_CP010025.1"/>
</dbReference>
<reference evidence="2" key="2">
    <citation type="submission" date="2022-08" db="EMBL/GenBank/DDBJ databases">
        <authorList>
            <person name="Kim S.-J."/>
        </authorList>
    </citation>
    <scope>NUCLEOTIDE SEQUENCE</scope>
    <source>
        <strain evidence="2">KJ</strain>
    </source>
</reference>
<accession>A0AAP5QHI2</accession>
<dbReference type="EMBL" id="JANSLM010000018">
    <property type="protein sequence ID" value="MDT8842675.1"/>
    <property type="molecule type" value="Genomic_DNA"/>
</dbReference>
<dbReference type="Proteomes" id="UP000032614">
    <property type="component" value="Chromosome 3"/>
</dbReference>